<evidence type="ECO:0000256" key="12">
    <source>
        <dbReference type="ARBA" id="ARBA00023012"/>
    </source>
</evidence>
<comment type="catalytic activity">
    <reaction evidence="1">
        <text>ATP + protein L-histidine = ADP + protein N-phospho-L-histidine.</text>
        <dbReference type="EC" id="2.7.13.3"/>
    </reaction>
</comment>
<dbReference type="EMBL" id="BJNG01000016">
    <property type="protein sequence ID" value="GEC19918.1"/>
    <property type="molecule type" value="Genomic_DNA"/>
</dbReference>
<keyword evidence="13" id="KW-0411">Iron-sulfur</keyword>
<evidence type="ECO:0000256" key="15">
    <source>
        <dbReference type="ARBA" id="ARBA00030800"/>
    </source>
</evidence>
<evidence type="ECO:0000256" key="5">
    <source>
        <dbReference type="ARBA" id="ARBA00017322"/>
    </source>
</evidence>
<dbReference type="InterPro" id="IPR050482">
    <property type="entry name" value="Sensor_HK_TwoCompSys"/>
</dbReference>
<dbReference type="GO" id="GO:0051539">
    <property type="term" value="F:4 iron, 4 sulfur cluster binding"/>
    <property type="evidence" value="ECO:0007669"/>
    <property type="project" value="UniProtKB-KW"/>
</dbReference>
<dbReference type="CDD" id="cd16917">
    <property type="entry name" value="HATPase_UhpB-NarQ-NarX-like"/>
    <property type="match status" value="1"/>
</dbReference>
<feature type="transmembrane region" description="Helical" evidence="16">
    <location>
        <begin position="191"/>
        <end position="212"/>
    </location>
</feature>
<evidence type="ECO:0000259" key="17">
    <source>
        <dbReference type="PROSITE" id="PS50109"/>
    </source>
</evidence>
<keyword evidence="16" id="KW-0472">Membrane</keyword>
<keyword evidence="11" id="KW-0408">Iron</keyword>
<dbReference type="InterPro" id="IPR004358">
    <property type="entry name" value="Sig_transdc_His_kin-like_C"/>
</dbReference>
<evidence type="ECO:0000313" key="19">
    <source>
        <dbReference type="Proteomes" id="UP000320338"/>
    </source>
</evidence>
<name>A0A4Y3WN59_9PSEU</name>
<reference evidence="18 19" key="1">
    <citation type="submission" date="2019-06" db="EMBL/GenBank/DDBJ databases">
        <title>Whole genome shotgun sequence of Pseudonocardia hydrocarbonoxydans NBRC 14498.</title>
        <authorList>
            <person name="Hosoyama A."/>
            <person name="Uohara A."/>
            <person name="Ohji S."/>
            <person name="Ichikawa N."/>
        </authorList>
    </citation>
    <scope>NUCLEOTIDE SEQUENCE [LARGE SCALE GENOMIC DNA]</scope>
    <source>
        <strain evidence="18 19">NBRC 14498</strain>
    </source>
</reference>
<keyword evidence="19" id="KW-1185">Reference proteome</keyword>
<sequence>MPAPPLRRSVQRALVRHALLTAVVAAVLGGLLVVGVWRVAEAEGHATARLVSEQAAGGLTASLAEIDFRSPQATRHDVLLADLAPFLEAGIIHRVKVWIVDGDRSTVVFSDEPRIEGESGVLDPDLARRVDAGEMVSLRLPDDDEHRYEIAAGMPLIEVFTGFTDAAGNQMRLEIYVPFDVAATTRGTAAVLLPMTLAGLLALGIATVPLSVSLARRMERDRDEHRAALRYGLAASDRERGELAQQLHDGVIQDLAGAGMLLQAIRSAGGSRTVLDGRPGLLEEAQRLVEQDVRELRDLASSLLPSTFGAADLRAALTDLVAQLRGGGDTAVAVEVESTGLGDDTAALLHRISRELLRNAFRHSGASRIDVRVVPTGRGLVLTVSDDGVGFDPGSAPEGGHIGLRLVRRALEEAGGELTVTSAAGAGTTVTATFPAGAVLDRSPQL</sequence>
<evidence type="ECO:0000256" key="16">
    <source>
        <dbReference type="SAM" id="Phobius"/>
    </source>
</evidence>
<dbReference type="EC" id="2.7.13.3" evidence="4"/>
<dbReference type="OrthoDB" id="144293at2"/>
<dbReference type="RefSeq" id="WP_141278452.1">
    <property type="nucleotide sequence ID" value="NZ_BAAARZ010000004.1"/>
</dbReference>
<keyword evidence="16" id="KW-1133">Transmembrane helix</keyword>
<dbReference type="PROSITE" id="PS50109">
    <property type="entry name" value="HIS_KIN"/>
    <property type="match status" value="1"/>
</dbReference>
<accession>A0A4Y3WN59</accession>
<gene>
    <name evidence="18" type="ORF">PHY01_22010</name>
</gene>
<dbReference type="Gene3D" id="1.20.5.1930">
    <property type="match status" value="1"/>
</dbReference>
<keyword evidence="7" id="KW-0963">Cytoplasm</keyword>
<keyword evidence="8" id="KW-0808">Transferase</keyword>
<comment type="subcellular location">
    <subcellularLocation>
        <location evidence="3">Cytoplasm</location>
    </subcellularLocation>
</comment>
<dbReference type="PANTHER" id="PTHR24421">
    <property type="entry name" value="NITRATE/NITRITE SENSOR PROTEIN NARX-RELATED"/>
    <property type="match status" value="1"/>
</dbReference>
<protein>
    <recommendedName>
        <fullName evidence="5">Oxygen sensor histidine kinase NreB</fullName>
        <ecNumber evidence="4">2.7.13.3</ecNumber>
    </recommendedName>
    <alternativeName>
        <fullName evidence="15">Nitrogen regulation protein B</fullName>
    </alternativeName>
</protein>
<evidence type="ECO:0000256" key="13">
    <source>
        <dbReference type="ARBA" id="ARBA00023014"/>
    </source>
</evidence>
<comment type="function">
    <text evidence="14">Member of the two-component regulatory system NreB/NreC involved in the control of dissimilatory nitrate/nitrite reduction in response to oxygen. NreB functions as a direct oxygen sensor histidine kinase which is autophosphorylated, in the absence of oxygen, probably at the conserved histidine residue, and transfers its phosphate group probably to a conserved aspartate residue of NreC. NreB/NreC activates the expression of the nitrate (narGHJI) and nitrite (nir) reductase operons, as well as the putative nitrate transporter gene narT.</text>
</comment>
<dbReference type="PRINTS" id="PR00344">
    <property type="entry name" value="BCTRLSENSOR"/>
</dbReference>
<dbReference type="InterPro" id="IPR011712">
    <property type="entry name" value="Sig_transdc_His_kin_sub3_dim/P"/>
</dbReference>
<dbReference type="InterPro" id="IPR036890">
    <property type="entry name" value="HATPase_C_sf"/>
</dbReference>
<dbReference type="SUPFAM" id="SSF55874">
    <property type="entry name" value="ATPase domain of HSP90 chaperone/DNA topoisomerase II/histidine kinase"/>
    <property type="match status" value="1"/>
</dbReference>
<organism evidence="18 19">
    <name type="scientific">Pseudonocardia hydrocarbonoxydans</name>
    <dbReference type="NCBI Taxonomy" id="76726"/>
    <lineage>
        <taxon>Bacteria</taxon>
        <taxon>Bacillati</taxon>
        <taxon>Actinomycetota</taxon>
        <taxon>Actinomycetes</taxon>
        <taxon>Pseudonocardiales</taxon>
        <taxon>Pseudonocardiaceae</taxon>
        <taxon>Pseudonocardia</taxon>
    </lineage>
</organism>
<keyword evidence="10" id="KW-0418">Kinase</keyword>
<dbReference type="InterPro" id="IPR005467">
    <property type="entry name" value="His_kinase_dom"/>
</dbReference>
<dbReference type="SMART" id="SM00387">
    <property type="entry name" value="HATPase_c"/>
    <property type="match status" value="1"/>
</dbReference>
<evidence type="ECO:0000256" key="4">
    <source>
        <dbReference type="ARBA" id="ARBA00012438"/>
    </source>
</evidence>
<proteinExistence type="predicted"/>
<dbReference type="GO" id="GO:0046983">
    <property type="term" value="F:protein dimerization activity"/>
    <property type="evidence" value="ECO:0007669"/>
    <property type="project" value="InterPro"/>
</dbReference>
<dbReference type="Gene3D" id="3.30.565.10">
    <property type="entry name" value="Histidine kinase-like ATPase, C-terminal domain"/>
    <property type="match status" value="1"/>
</dbReference>
<evidence type="ECO:0000256" key="10">
    <source>
        <dbReference type="ARBA" id="ARBA00022777"/>
    </source>
</evidence>
<dbReference type="Proteomes" id="UP000320338">
    <property type="component" value="Unassembled WGS sequence"/>
</dbReference>
<evidence type="ECO:0000256" key="11">
    <source>
        <dbReference type="ARBA" id="ARBA00023004"/>
    </source>
</evidence>
<evidence type="ECO:0000256" key="6">
    <source>
        <dbReference type="ARBA" id="ARBA00022485"/>
    </source>
</evidence>
<keyword evidence="12" id="KW-0902">Two-component regulatory system</keyword>
<evidence type="ECO:0000256" key="7">
    <source>
        <dbReference type="ARBA" id="ARBA00022490"/>
    </source>
</evidence>
<dbReference type="GO" id="GO:0000155">
    <property type="term" value="F:phosphorelay sensor kinase activity"/>
    <property type="evidence" value="ECO:0007669"/>
    <property type="project" value="InterPro"/>
</dbReference>
<keyword evidence="16" id="KW-0812">Transmembrane</keyword>
<dbReference type="Pfam" id="PF07730">
    <property type="entry name" value="HisKA_3"/>
    <property type="match status" value="1"/>
</dbReference>
<evidence type="ECO:0000256" key="14">
    <source>
        <dbReference type="ARBA" id="ARBA00024827"/>
    </source>
</evidence>
<dbReference type="GO" id="GO:0005737">
    <property type="term" value="C:cytoplasm"/>
    <property type="evidence" value="ECO:0007669"/>
    <property type="project" value="UniProtKB-SubCell"/>
</dbReference>
<evidence type="ECO:0000256" key="1">
    <source>
        <dbReference type="ARBA" id="ARBA00000085"/>
    </source>
</evidence>
<keyword evidence="9" id="KW-0479">Metal-binding</keyword>
<dbReference type="GO" id="GO:0046872">
    <property type="term" value="F:metal ion binding"/>
    <property type="evidence" value="ECO:0007669"/>
    <property type="project" value="UniProtKB-KW"/>
</dbReference>
<evidence type="ECO:0000256" key="9">
    <source>
        <dbReference type="ARBA" id="ARBA00022723"/>
    </source>
</evidence>
<evidence type="ECO:0000256" key="2">
    <source>
        <dbReference type="ARBA" id="ARBA00001966"/>
    </source>
</evidence>
<dbReference type="InterPro" id="IPR003594">
    <property type="entry name" value="HATPase_dom"/>
</dbReference>
<feature type="domain" description="Histidine kinase" evidence="17">
    <location>
        <begin position="349"/>
        <end position="438"/>
    </location>
</feature>
<evidence type="ECO:0000313" key="18">
    <source>
        <dbReference type="EMBL" id="GEC19918.1"/>
    </source>
</evidence>
<evidence type="ECO:0000256" key="3">
    <source>
        <dbReference type="ARBA" id="ARBA00004496"/>
    </source>
</evidence>
<evidence type="ECO:0000256" key="8">
    <source>
        <dbReference type="ARBA" id="ARBA00022679"/>
    </source>
</evidence>
<dbReference type="Pfam" id="PF02518">
    <property type="entry name" value="HATPase_c"/>
    <property type="match status" value="1"/>
</dbReference>
<dbReference type="GO" id="GO:0016020">
    <property type="term" value="C:membrane"/>
    <property type="evidence" value="ECO:0007669"/>
    <property type="project" value="InterPro"/>
</dbReference>
<keyword evidence="6" id="KW-0004">4Fe-4S</keyword>
<comment type="caution">
    <text evidence="18">The sequence shown here is derived from an EMBL/GenBank/DDBJ whole genome shotgun (WGS) entry which is preliminary data.</text>
</comment>
<dbReference type="AlphaFoldDB" id="A0A4Y3WN59"/>
<comment type="cofactor">
    <cofactor evidence="2">
        <name>[4Fe-4S] cluster</name>
        <dbReference type="ChEBI" id="CHEBI:49883"/>
    </cofactor>
</comment>